<accession>A0A7J6A8I3</accession>
<dbReference type="EMBL" id="JAAGNN010000017">
    <property type="protein sequence ID" value="KAF4078297.1"/>
    <property type="molecule type" value="Genomic_DNA"/>
</dbReference>
<reference evidence="1 2" key="1">
    <citation type="submission" date="2020-02" db="EMBL/GenBank/DDBJ databases">
        <title>A chromosome-scale genome assembly of the black bullhead catfish (Ameiurus melas).</title>
        <authorList>
            <person name="Wen M."/>
            <person name="Zham M."/>
            <person name="Cabau C."/>
            <person name="Klopp C."/>
            <person name="Donnadieu C."/>
            <person name="Roques C."/>
            <person name="Bouchez O."/>
            <person name="Lampietro C."/>
            <person name="Jouanno E."/>
            <person name="Herpin A."/>
            <person name="Louis A."/>
            <person name="Berthelot C."/>
            <person name="Parey E."/>
            <person name="Roest-Crollius H."/>
            <person name="Braasch I."/>
            <person name="Postlethwait J."/>
            <person name="Robinson-Rechavi M."/>
            <person name="Echchiki A."/>
            <person name="Begum T."/>
            <person name="Montfort J."/>
            <person name="Schartl M."/>
            <person name="Bobe J."/>
            <person name="Guiguen Y."/>
        </authorList>
    </citation>
    <scope>NUCLEOTIDE SEQUENCE [LARGE SCALE GENOMIC DNA]</scope>
    <source>
        <strain evidence="1">M_S1</strain>
        <tissue evidence="1">Blood</tissue>
    </source>
</reference>
<name>A0A7J6A8I3_AMEME</name>
<keyword evidence="2" id="KW-1185">Reference proteome</keyword>
<proteinExistence type="predicted"/>
<gene>
    <name evidence="1" type="ORF">AMELA_G00197790</name>
</gene>
<organism evidence="1 2">
    <name type="scientific">Ameiurus melas</name>
    <name type="common">Black bullhead</name>
    <name type="synonym">Silurus melas</name>
    <dbReference type="NCBI Taxonomy" id="219545"/>
    <lineage>
        <taxon>Eukaryota</taxon>
        <taxon>Metazoa</taxon>
        <taxon>Chordata</taxon>
        <taxon>Craniata</taxon>
        <taxon>Vertebrata</taxon>
        <taxon>Euteleostomi</taxon>
        <taxon>Actinopterygii</taxon>
        <taxon>Neopterygii</taxon>
        <taxon>Teleostei</taxon>
        <taxon>Ostariophysi</taxon>
        <taxon>Siluriformes</taxon>
        <taxon>Ictaluridae</taxon>
        <taxon>Ameiurus</taxon>
    </lineage>
</organism>
<evidence type="ECO:0000313" key="1">
    <source>
        <dbReference type="EMBL" id="KAF4078297.1"/>
    </source>
</evidence>
<evidence type="ECO:0000313" key="2">
    <source>
        <dbReference type="Proteomes" id="UP000593565"/>
    </source>
</evidence>
<dbReference type="Proteomes" id="UP000593565">
    <property type="component" value="Unassembled WGS sequence"/>
</dbReference>
<comment type="caution">
    <text evidence="1">The sequence shown here is derived from an EMBL/GenBank/DDBJ whole genome shotgun (WGS) entry which is preliminary data.</text>
</comment>
<sequence length="72" mass="8059">MFWSGGGARAHCVGWENAFDPLSVIRCTSHSPSLAQAEEGHLEEGRRRRVKSGISQVKPTYWMLEISRASRS</sequence>
<protein>
    <submittedName>
        <fullName evidence="1">Uncharacterized protein</fullName>
    </submittedName>
</protein>
<dbReference type="AlphaFoldDB" id="A0A7J6A8I3"/>